<sequence>MTQAAEHALGADPIDRRIAREAALWLMRMGEGGSDAAMQAACADWRARSQMHERAWQRAQRINTLFGQVPADLARGALARPNAGRRGALKALALLIAAGPLGWAGWRSARDQGWLAEYRTAAGARRAITLADGTRVHLNTGSAVDVSYRDWAEGGATLVQLRAGEIYVEALAACTVRTRQGSVAARAAHFNVRQEAEQCLVDVSQGEVSLRPAYAELATAPPRRLSAPARAPARVRLDAQGVHALAAAGAGASDAPAPDWLRGVLQARDLRLDAFVAELARYRPGVLRCDPEVAHLRLSGTFQLDNIDGILQALPALLPVQVRTRTAWWVVVGPREQSA</sequence>
<evidence type="ECO:0000313" key="4">
    <source>
        <dbReference type="Proteomes" id="UP000217005"/>
    </source>
</evidence>
<dbReference type="PIRSF" id="PIRSF018266">
    <property type="entry name" value="FecR"/>
    <property type="match status" value="1"/>
</dbReference>
<evidence type="ECO:0000313" key="3">
    <source>
        <dbReference type="EMBL" id="OZI32690.1"/>
    </source>
</evidence>
<dbReference type="PANTHER" id="PTHR30273">
    <property type="entry name" value="PERIPLASMIC SIGNAL SENSOR AND SIGMA FACTOR ACTIVATOR FECR-RELATED"/>
    <property type="match status" value="1"/>
</dbReference>
<feature type="domain" description="FecR N-terminal" evidence="2">
    <location>
        <begin position="20"/>
        <end position="61"/>
    </location>
</feature>
<dbReference type="Gene3D" id="2.60.120.1440">
    <property type="match status" value="1"/>
</dbReference>
<accession>A0A261S7D4</accession>
<evidence type="ECO:0008006" key="5">
    <source>
        <dbReference type="Google" id="ProtNLM"/>
    </source>
</evidence>
<organism evidence="3 4">
    <name type="scientific">Bordetella genomosp. 1</name>
    <dbReference type="NCBI Taxonomy" id="1395607"/>
    <lineage>
        <taxon>Bacteria</taxon>
        <taxon>Pseudomonadati</taxon>
        <taxon>Pseudomonadota</taxon>
        <taxon>Betaproteobacteria</taxon>
        <taxon>Burkholderiales</taxon>
        <taxon>Alcaligenaceae</taxon>
        <taxon>Bordetella</taxon>
    </lineage>
</organism>
<dbReference type="InterPro" id="IPR012373">
    <property type="entry name" value="Ferrdict_sens_TM"/>
</dbReference>
<reference evidence="3 4" key="1">
    <citation type="submission" date="2017-05" db="EMBL/GenBank/DDBJ databases">
        <title>Complete and WGS of Bordetella genogroups.</title>
        <authorList>
            <person name="Spilker T."/>
            <person name="LiPuma J."/>
        </authorList>
    </citation>
    <scope>NUCLEOTIDE SEQUENCE [LARGE SCALE GENOMIC DNA]</scope>
    <source>
        <strain evidence="3 4">AU17610</strain>
    </source>
</reference>
<dbReference type="OrthoDB" id="1100567at2"/>
<protein>
    <recommendedName>
        <fullName evidence="5">Iron dicitrate transport regulator FecR</fullName>
    </recommendedName>
</protein>
<dbReference type="GO" id="GO:0016989">
    <property type="term" value="F:sigma factor antagonist activity"/>
    <property type="evidence" value="ECO:0007669"/>
    <property type="project" value="TreeGrafter"/>
</dbReference>
<evidence type="ECO:0000259" key="2">
    <source>
        <dbReference type="Pfam" id="PF16220"/>
    </source>
</evidence>
<dbReference type="RefSeq" id="WP_094827689.1">
    <property type="nucleotide sequence ID" value="NZ_NEVL01000004.1"/>
</dbReference>
<dbReference type="Pfam" id="PF16220">
    <property type="entry name" value="DUF4880"/>
    <property type="match status" value="1"/>
</dbReference>
<name>A0A261S7D4_9BORD</name>
<gene>
    <name evidence="3" type="ORF">CEG14_17440</name>
</gene>
<feature type="domain" description="FecR protein" evidence="1">
    <location>
        <begin position="117"/>
        <end position="208"/>
    </location>
</feature>
<dbReference type="PANTHER" id="PTHR30273:SF2">
    <property type="entry name" value="PROTEIN FECR"/>
    <property type="match status" value="1"/>
</dbReference>
<dbReference type="InterPro" id="IPR032623">
    <property type="entry name" value="FecR_N"/>
</dbReference>
<dbReference type="EMBL" id="NEVL01000004">
    <property type="protein sequence ID" value="OZI32690.1"/>
    <property type="molecule type" value="Genomic_DNA"/>
</dbReference>
<dbReference type="Proteomes" id="UP000217005">
    <property type="component" value="Unassembled WGS sequence"/>
</dbReference>
<dbReference type="AlphaFoldDB" id="A0A261S7D4"/>
<dbReference type="Pfam" id="PF04773">
    <property type="entry name" value="FecR"/>
    <property type="match status" value="1"/>
</dbReference>
<comment type="caution">
    <text evidence="3">The sequence shown here is derived from an EMBL/GenBank/DDBJ whole genome shotgun (WGS) entry which is preliminary data.</text>
</comment>
<proteinExistence type="predicted"/>
<evidence type="ECO:0000259" key="1">
    <source>
        <dbReference type="Pfam" id="PF04773"/>
    </source>
</evidence>
<dbReference type="InterPro" id="IPR006860">
    <property type="entry name" value="FecR"/>
</dbReference>